<dbReference type="Gene3D" id="3.30.450.20">
    <property type="entry name" value="PAS domain"/>
    <property type="match status" value="2"/>
</dbReference>
<dbReference type="PRINTS" id="PR00344">
    <property type="entry name" value="BCTRLSENSOR"/>
</dbReference>
<keyword evidence="3" id="KW-0597">Phosphoprotein</keyword>
<evidence type="ECO:0000256" key="5">
    <source>
        <dbReference type="ARBA" id="ARBA00022777"/>
    </source>
</evidence>
<dbReference type="PANTHER" id="PTHR43304:SF1">
    <property type="entry name" value="PAC DOMAIN-CONTAINING PROTEIN"/>
    <property type="match status" value="1"/>
</dbReference>
<dbReference type="CDD" id="cd00082">
    <property type="entry name" value="HisKA"/>
    <property type="match status" value="1"/>
</dbReference>
<evidence type="ECO:0000256" key="3">
    <source>
        <dbReference type="ARBA" id="ARBA00022553"/>
    </source>
</evidence>
<dbReference type="Pfam" id="PF13426">
    <property type="entry name" value="PAS_9"/>
    <property type="match status" value="1"/>
</dbReference>
<dbReference type="Proteomes" id="UP001212170">
    <property type="component" value="Unassembled WGS sequence"/>
</dbReference>
<reference evidence="9 10" key="1">
    <citation type="journal article" date="2023" name="Chemosphere">
        <title>Whole genome analysis of Flavobacterium aziz-sancarii sp. nov., isolated from Ardley Island (Antarctica), revealed a rich resistome and bioremediation potential.</title>
        <authorList>
            <person name="Otur C."/>
            <person name="Okay S."/>
            <person name="Kurt-Kizildogan A."/>
        </authorList>
    </citation>
    <scope>NUCLEOTIDE SEQUENCE [LARGE SCALE GENOMIC DNA]</scope>
    <source>
        <strain evidence="9 10">AC</strain>
    </source>
</reference>
<dbReference type="Gene3D" id="3.30.565.10">
    <property type="entry name" value="Histidine kinase-like ATPase, C-terminal domain"/>
    <property type="match status" value="1"/>
</dbReference>
<keyword evidence="6" id="KW-0175">Coiled coil</keyword>
<dbReference type="SUPFAM" id="SSF47384">
    <property type="entry name" value="Homodimeric domain of signal transducing histidine kinase"/>
    <property type="match status" value="1"/>
</dbReference>
<dbReference type="SMART" id="SM00387">
    <property type="entry name" value="HATPase_c"/>
    <property type="match status" value="1"/>
</dbReference>
<dbReference type="GO" id="GO:0005524">
    <property type="term" value="F:ATP binding"/>
    <property type="evidence" value="ECO:0007669"/>
    <property type="project" value="UniProtKB-KW"/>
</dbReference>
<dbReference type="PANTHER" id="PTHR43304">
    <property type="entry name" value="PHYTOCHROME-LIKE PROTEIN CPH1"/>
    <property type="match status" value="1"/>
</dbReference>
<dbReference type="CDD" id="cd00130">
    <property type="entry name" value="PAS"/>
    <property type="match status" value="1"/>
</dbReference>
<dbReference type="NCBIfam" id="TIGR00229">
    <property type="entry name" value="sensory_box"/>
    <property type="match status" value="1"/>
</dbReference>
<dbReference type="InterPro" id="IPR000014">
    <property type="entry name" value="PAS"/>
</dbReference>
<evidence type="ECO:0000259" key="8">
    <source>
        <dbReference type="PROSITE" id="PS50113"/>
    </source>
</evidence>
<dbReference type="InterPro" id="IPR003661">
    <property type="entry name" value="HisK_dim/P_dom"/>
</dbReference>
<evidence type="ECO:0000313" key="9">
    <source>
        <dbReference type="EMBL" id="MDA6070399.1"/>
    </source>
</evidence>
<gene>
    <name evidence="9" type="ORF">NJT12_12280</name>
</gene>
<keyword evidence="10" id="KW-1185">Reference proteome</keyword>
<dbReference type="SUPFAM" id="SSF55785">
    <property type="entry name" value="PYP-like sensor domain (PAS domain)"/>
    <property type="match status" value="1"/>
</dbReference>
<accession>A0ABT4WCU1</accession>
<evidence type="ECO:0000256" key="1">
    <source>
        <dbReference type="ARBA" id="ARBA00000085"/>
    </source>
</evidence>
<keyword evidence="9" id="KW-0067">ATP-binding</keyword>
<evidence type="ECO:0000256" key="4">
    <source>
        <dbReference type="ARBA" id="ARBA00022679"/>
    </source>
</evidence>
<dbReference type="InterPro" id="IPR035965">
    <property type="entry name" value="PAS-like_dom_sf"/>
</dbReference>
<proteinExistence type="predicted"/>
<evidence type="ECO:0000256" key="2">
    <source>
        <dbReference type="ARBA" id="ARBA00012438"/>
    </source>
</evidence>
<dbReference type="InterPro" id="IPR005467">
    <property type="entry name" value="His_kinase_dom"/>
</dbReference>
<dbReference type="InterPro" id="IPR052162">
    <property type="entry name" value="Sensor_kinase/Photoreceptor"/>
</dbReference>
<dbReference type="PROSITE" id="PS50113">
    <property type="entry name" value="PAC"/>
    <property type="match status" value="1"/>
</dbReference>
<dbReference type="Pfam" id="PF02518">
    <property type="entry name" value="HATPase_c"/>
    <property type="match status" value="1"/>
</dbReference>
<organism evidence="9 10">
    <name type="scientific">Flavobacterium azizsancarii</name>
    <dbReference type="NCBI Taxonomy" id="2961580"/>
    <lineage>
        <taxon>Bacteria</taxon>
        <taxon>Pseudomonadati</taxon>
        <taxon>Bacteroidota</taxon>
        <taxon>Flavobacteriia</taxon>
        <taxon>Flavobacteriales</taxon>
        <taxon>Flavobacteriaceae</taxon>
        <taxon>Flavobacterium</taxon>
    </lineage>
</organism>
<dbReference type="RefSeq" id="WP_271336214.1">
    <property type="nucleotide sequence ID" value="NZ_JAMZNK010000017.1"/>
</dbReference>
<dbReference type="Pfam" id="PF00512">
    <property type="entry name" value="HisKA"/>
    <property type="match status" value="1"/>
</dbReference>
<dbReference type="PROSITE" id="PS50109">
    <property type="entry name" value="HIS_KIN"/>
    <property type="match status" value="1"/>
</dbReference>
<dbReference type="InterPro" id="IPR003594">
    <property type="entry name" value="HATPase_dom"/>
</dbReference>
<evidence type="ECO:0000256" key="6">
    <source>
        <dbReference type="SAM" id="Coils"/>
    </source>
</evidence>
<name>A0ABT4WCU1_9FLAO</name>
<comment type="caution">
    <text evidence="9">The sequence shown here is derived from an EMBL/GenBank/DDBJ whole genome shotgun (WGS) entry which is preliminary data.</text>
</comment>
<comment type="catalytic activity">
    <reaction evidence="1">
        <text>ATP + protein L-histidine = ADP + protein N-phospho-L-histidine.</text>
        <dbReference type="EC" id="2.7.13.3"/>
    </reaction>
</comment>
<dbReference type="InterPro" id="IPR036890">
    <property type="entry name" value="HATPase_C_sf"/>
</dbReference>
<dbReference type="InterPro" id="IPR000700">
    <property type="entry name" value="PAS-assoc_C"/>
</dbReference>
<feature type="domain" description="PAC" evidence="8">
    <location>
        <begin position="245"/>
        <end position="300"/>
    </location>
</feature>
<keyword evidence="4" id="KW-0808">Transferase</keyword>
<dbReference type="Gene3D" id="1.10.287.130">
    <property type="match status" value="1"/>
</dbReference>
<dbReference type="EC" id="2.7.13.3" evidence="2"/>
<dbReference type="SMART" id="SM00388">
    <property type="entry name" value="HisKA"/>
    <property type="match status" value="1"/>
</dbReference>
<sequence length="557" mass="63061">MINSRDQISDHRNGEMERLTKAFDWSKTSIGSSLYWPASLHITIDIMLSSKFPMFLWWGEKKVQFYNDAYRPSLGDQGRHPLALGQEGEPCWEEIWKTIGPLINQVYTGGEATWSEDQLIPISRNGKIEDVYWTFGYSAVRGLDKQIEGVLVICTETTKKVLAIKQIEEKEAELRNTILKAPIGMCILTGPDHVVDIANEKMIEVWGKTAEEIMNKPIFEGVFEAQDQGFEKLLKQVYETGKPHVAHEIPIFLPRDGKLKKVYVSLIYEPCRNEHDIITGVYAVVIDVTARVLAQEQIEQIVEARTKELNEVNLKLQKTNEELEQFAHITSHDLQEPLRKISVFSQLLEQKVGLMDDDSRTYLGKINICSNRMVNLIRDLLGYSEVAKQESSYTTIDLNDVIGEIISDLEILILQKKAFIEHGVLPTIEADPVQMAQLFGNIISNSLKYSKSDVFPVITISSKEVTLQEIAFNSNLIEGNTYYKIEIADNGIGFSQQYSQQIFSIFQRLHNKTEYAGTGIGLALCKKIVQKHSGDIFAEGKTGEGAKFTVILPLKHN</sequence>
<protein>
    <recommendedName>
        <fullName evidence="2">histidine kinase</fullName>
        <ecNumber evidence="2">2.7.13.3</ecNumber>
    </recommendedName>
</protein>
<feature type="domain" description="Histidine kinase" evidence="7">
    <location>
        <begin position="329"/>
        <end position="556"/>
    </location>
</feature>
<keyword evidence="5" id="KW-0418">Kinase</keyword>
<evidence type="ECO:0000313" key="10">
    <source>
        <dbReference type="Proteomes" id="UP001212170"/>
    </source>
</evidence>
<dbReference type="EMBL" id="JAMZNK010000017">
    <property type="protein sequence ID" value="MDA6070399.1"/>
    <property type="molecule type" value="Genomic_DNA"/>
</dbReference>
<evidence type="ECO:0000259" key="7">
    <source>
        <dbReference type="PROSITE" id="PS50109"/>
    </source>
</evidence>
<dbReference type="SUPFAM" id="SSF55874">
    <property type="entry name" value="ATPase domain of HSP90 chaperone/DNA topoisomerase II/histidine kinase"/>
    <property type="match status" value="1"/>
</dbReference>
<dbReference type="InterPro" id="IPR036097">
    <property type="entry name" value="HisK_dim/P_sf"/>
</dbReference>
<feature type="coiled-coil region" evidence="6">
    <location>
        <begin position="302"/>
        <end position="329"/>
    </location>
</feature>
<keyword evidence="9" id="KW-0547">Nucleotide-binding</keyword>
<dbReference type="InterPro" id="IPR004358">
    <property type="entry name" value="Sig_transdc_His_kin-like_C"/>
</dbReference>